<dbReference type="KEGG" id="pmn:PMN2A_0525"/>
<dbReference type="EMBL" id="CP000095">
    <property type="protein sequence ID" value="AAZ58016.1"/>
    <property type="molecule type" value="Genomic_DNA"/>
</dbReference>
<evidence type="ECO:0000313" key="1">
    <source>
        <dbReference type="EMBL" id="AAZ58016.1"/>
    </source>
</evidence>
<dbReference type="RefSeq" id="WP_011294622.1">
    <property type="nucleotide sequence ID" value="NC_007335.2"/>
</dbReference>
<dbReference type="PhylomeDB" id="Q46KG2"/>
<proteinExistence type="predicted"/>
<dbReference type="AlphaFoldDB" id="Q46KG2"/>
<dbReference type="Proteomes" id="UP000002535">
    <property type="component" value="Chromosome"/>
</dbReference>
<accession>Q46KG2</accession>
<sequence length="54" mass="6301">MKLSTPFNMIKNALSDIRTMHDFSYTVPNETREEFWDKECISHPTASTCKVYEG</sequence>
<protein>
    <submittedName>
        <fullName evidence="1">Protein family PM-14</fullName>
    </submittedName>
</protein>
<name>Q46KG2_PROMT</name>
<evidence type="ECO:0000313" key="2">
    <source>
        <dbReference type="Proteomes" id="UP000002535"/>
    </source>
</evidence>
<keyword evidence="2" id="KW-1185">Reference proteome</keyword>
<organism evidence="1 2">
    <name type="scientific">Prochlorococcus marinus (strain NATL2A)</name>
    <dbReference type="NCBI Taxonomy" id="59920"/>
    <lineage>
        <taxon>Bacteria</taxon>
        <taxon>Bacillati</taxon>
        <taxon>Cyanobacteriota</taxon>
        <taxon>Cyanophyceae</taxon>
        <taxon>Synechococcales</taxon>
        <taxon>Prochlorococcaceae</taxon>
        <taxon>Prochlorococcus</taxon>
    </lineage>
</organism>
<reference evidence="1 2" key="1">
    <citation type="journal article" date="2007" name="PLoS Genet.">
        <title>Patterns and implications of gene gain and loss in the evolution of Prochlorococcus.</title>
        <authorList>
            <person name="Kettler G.C."/>
            <person name="Martiny A.C."/>
            <person name="Huang K."/>
            <person name="Zucker J."/>
            <person name="Coleman M.L."/>
            <person name="Rodrigue S."/>
            <person name="Chen F."/>
            <person name="Lapidus A."/>
            <person name="Ferriera S."/>
            <person name="Johnson J."/>
            <person name="Steglich C."/>
            <person name="Church G.M."/>
            <person name="Richardson P."/>
            <person name="Chisholm S.W."/>
        </authorList>
    </citation>
    <scope>NUCLEOTIDE SEQUENCE [LARGE SCALE GENOMIC DNA]</scope>
    <source>
        <strain evidence="1 2">NATL2A</strain>
    </source>
</reference>
<gene>
    <name evidence="1" type="ordered locus">PMN2A_0525</name>
</gene>
<dbReference type="HOGENOM" id="CLU_3083515_0_0_3"/>